<feature type="region of interest" description="Disordered" evidence="1">
    <location>
        <begin position="863"/>
        <end position="882"/>
    </location>
</feature>
<feature type="compositionally biased region" description="Polar residues" evidence="1">
    <location>
        <begin position="863"/>
        <end position="876"/>
    </location>
</feature>
<name>A0ABQ8HZL4_9ROSI</name>
<organism evidence="3 4">
    <name type="scientific">Xanthoceras sorbifolium</name>
    <dbReference type="NCBI Taxonomy" id="99658"/>
    <lineage>
        <taxon>Eukaryota</taxon>
        <taxon>Viridiplantae</taxon>
        <taxon>Streptophyta</taxon>
        <taxon>Embryophyta</taxon>
        <taxon>Tracheophyta</taxon>
        <taxon>Spermatophyta</taxon>
        <taxon>Magnoliopsida</taxon>
        <taxon>eudicotyledons</taxon>
        <taxon>Gunneridae</taxon>
        <taxon>Pentapetalae</taxon>
        <taxon>rosids</taxon>
        <taxon>malvids</taxon>
        <taxon>Sapindales</taxon>
        <taxon>Sapindaceae</taxon>
        <taxon>Xanthoceroideae</taxon>
        <taxon>Xanthoceras</taxon>
    </lineage>
</organism>
<dbReference type="PROSITE" id="PS51222">
    <property type="entry name" value="DCD"/>
    <property type="match status" value="1"/>
</dbReference>
<dbReference type="SMART" id="SM00767">
    <property type="entry name" value="DCD"/>
    <property type="match status" value="1"/>
</dbReference>
<evidence type="ECO:0000256" key="1">
    <source>
        <dbReference type="SAM" id="MobiDB-lite"/>
    </source>
</evidence>
<dbReference type="PANTHER" id="PTHR46444:SF9">
    <property type="entry name" value="DCD (DEVELOPMENT AND CELL DEATH) DOMAIN PROTEIN"/>
    <property type="match status" value="1"/>
</dbReference>
<proteinExistence type="predicted"/>
<gene>
    <name evidence="3" type="ORF">JRO89_XS06G0222900</name>
</gene>
<dbReference type="Proteomes" id="UP000827721">
    <property type="component" value="Unassembled WGS sequence"/>
</dbReference>
<protein>
    <recommendedName>
        <fullName evidence="2">DCD domain-containing protein</fullName>
    </recommendedName>
</protein>
<keyword evidence="4" id="KW-1185">Reference proteome</keyword>
<feature type="compositionally biased region" description="Polar residues" evidence="1">
    <location>
        <begin position="952"/>
        <end position="964"/>
    </location>
</feature>
<feature type="region of interest" description="Disordered" evidence="1">
    <location>
        <begin position="952"/>
        <end position="972"/>
    </location>
</feature>
<comment type="caution">
    <text evidence="3">The sequence shown here is derived from an EMBL/GenBank/DDBJ whole genome shotgun (WGS) entry which is preliminary data.</text>
</comment>
<dbReference type="PANTHER" id="PTHR46444">
    <property type="entry name" value="DCD (DEVELOPMENT AND CELL DEATH) DOMAIN PROTEIN-RELATED"/>
    <property type="match status" value="1"/>
</dbReference>
<dbReference type="InterPro" id="IPR013989">
    <property type="entry name" value="Dev_and_cell_death_domain"/>
</dbReference>
<evidence type="ECO:0000259" key="2">
    <source>
        <dbReference type="PROSITE" id="PS51222"/>
    </source>
</evidence>
<reference evidence="3 4" key="1">
    <citation type="submission" date="2021-02" db="EMBL/GenBank/DDBJ databases">
        <title>Plant Genome Project.</title>
        <authorList>
            <person name="Zhang R.-G."/>
        </authorList>
    </citation>
    <scope>NUCLEOTIDE SEQUENCE [LARGE SCALE GENOMIC DNA]</scope>
    <source>
        <tissue evidence="3">Leaves</tissue>
    </source>
</reference>
<dbReference type="EMBL" id="JAFEMO010000006">
    <property type="protein sequence ID" value="KAH7569634.1"/>
    <property type="molecule type" value="Genomic_DNA"/>
</dbReference>
<dbReference type="Pfam" id="PF10539">
    <property type="entry name" value="Dev_Cell_Death"/>
    <property type="match status" value="1"/>
</dbReference>
<evidence type="ECO:0000313" key="4">
    <source>
        <dbReference type="Proteomes" id="UP000827721"/>
    </source>
</evidence>
<feature type="domain" description="DCD" evidence="2">
    <location>
        <begin position="14"/>
        <end position="144"/>
    </location>
</feature>
<accession>A0ABQ8HZL4</accession>
<evidence type="ECO:0000313" key="3">
    <source>
        <dbReference type="EMBL" id="KAH7569634.1"/>
    </source>
</evidence>
<feature type="region of interest" description="Disordered" evidence="1">
    <location>
        <begin position="1027"/>
        <end position="1050"/>
    </location>
</feature>
<sequence length="1050" mass="116581">MRFEEEQNGVPGCVPEFGAIFMSNSATKKECIKRKLLGLPSGQANFVKQVKAGMILFLFEFEKRELHGVFQAFSDGAMNIVPHAFISSGKQFPAQVKFTPLWYCTPLCEDEFYDAIKENYFSKNKFNFGLSEDQVYKLLSLFSFRKLEVQPHQPRFTICKVPSYSTSKLRRAADDGRSIMNNQLQDEHNANCHCGSVISNEDFVASPVSGGRTTDGGRAVISAGEGNEYKVDNRFGKVISRDYFEESLHHVGRVTNNGRFATTDCVGNERNMDIDHRAVISTKYPEYSFDNEVRRIPNDVRFANVDSLGVDNNIENGYGAAISTLYPGSFQPTNTAAYSHSSNIQQSDSFVHNQLRSSSPLRCSMGPQVSHRSCSTPSGDANVTSTCPYDPDSPGINDRPLSSSMINRSFNPVPDSDPSSNSNAVHIFPSVGNQTLRSFVEPVATRRCSDVNSGFDYSVPMPLSKKHHEYSGSTSRPFFGAAYSETVGKEFSKNEGSRGISFLEPSYTPGLFSERQNSDGMNEGPSSCTYSASIFRSFVFDYGNSQTSQGKHDHDAFAGNMPTLKQGCSQSQGHVYPVEFESIDHHDSYSLNPDVHRSSRTIYSDCQKKRASVFSRLGLASKTHMEGNDTPDDNNEDAMDTSADEVMSRLHQRQYQWVKLRNHTQLTKDNAKDFRKKRQTTSHSELLTVQKISKEMTVNSTAETEDNGEQFAAMTSFVDFKRRSEVRKIHDDDTKISGCNENAEKNESGGLHKRRKLIRPNFNKNELPDVKSINTSKMFEPHLLCQISREDKCIEAERVSTCRGEEMETCGANFRNDDENGKELSQKFGIRIMQLSVSPEATSHIAEEALIIKNSVVDGVSQDLKNSDQSTGLESSLETHQKNTKEITASEIVDGSYQDLNNSNQSIGQDLSLETGKVNAIVSLFSETERCRGNEKELCNFDKVYPLDGEMQTNLASGSSNQNPKSEKAAEDLLGNGSKGCEIDFKQNVENENEVISSSGETTIAGCKAISSNLYSRSSQVLADTAVNDEGEGNKHPPEHTTALLEAPKM</sequence>